<comment type="function">
    <text evidence="9">Plays a role in virus cell-to-cell and plant-to-plant transmission. Interacts with virion icosahedral capsid and movement protein, thereby facilitating virion cell-to-cell transmission through plasmodesmata opened by viral movement protein. Also interacts with aphid transmission factor, attaching the virion to aphid stylet when the animal feeds on an virus infected plant. Aphid saliva may later detach the virion, inducing release of infectious particles when the animal feeds on a new plant.</text>
</comment>
<keyword evidence="12" id="KW-0238">DNA-binding</keyword>
<keyword evidence="6" id="KW-0175">Coiled coil</keyword>
<keyword evidence="5" id="KW-0946">Virion</keyword>
<evidence type="ECO:0000256" key="4">
    <source>
        <dbReference type="ARBA" id="ARBA00016421"/>
    </source>
</evidence>
<feature type="region of interest" description="Disordered" evidence="11">
    <location>
        <begin position="98"/>
        <end position="128"/>
    </location>
</feature>
<evidence type="ECO:0000256" key="10">
    <source>
        <dbReference type="ARBA" id="ARBA00030551"/>
    </source>
</evidence>
<evidence type="ECO:0000256" key="9">
    <source>
        <dbReference type="ARBA" id="ARBA00024988"/>
    </source>
</evidence>
<dbReference type="GO" id="GO:0044423">
    <property type="term" value="C:virion component"/>
    <property type="evidence" value="ECO:0007669"/>
    <property type="project" value="UniProtKB-KW"/>
</dbReference>
<organism evidence="12">
    <name type="scientific">Carnation etched ring virus</name>
    <name type="common">CERV</name>
    <dbReference type="NCBI Taxonomy" id="10640"/>
    <lineage>
        <taxon>Viruses</taxon>
        <taxon>Riboviria</taxon>
        <taxon>Pararnavirae</taxon>
        <taxon>Artverviricota</taxon>
        <taxon>Revtraviricetes</taxon>
        <taxon>Ortervirales</taxon>
        <taxon>Caulimoviridae</taxon>
        <taxon>Caulimovirus</taxon>
        <taxon>Caulimovirus incidianthi</taxon>
    </lineage>
</organism>
<organismHost>
    <name type="scientific">Dianthus caryophyllus</name>
    <name type="common">Carnation</name>
    <name type="synonym">Clove pink</name>
    <dbReference type="NCBI Taxonomy" id="3570"/>
</organismHost>
<evidence type="ECO:0000256" key="3">
    <source>
        <dbReference type="ARBA" id="ARBA00007906"/>
    </source>
</evidence>
<evidence type="ECO:0000256" key="5">
    <source>
        <dbReference type="ARBA" id="ARBA00022844"/>
    </source>
</evidence>
<evidence type="ECO:0000256" key="1">
    <source>
        <dbReference type="ARBA" id="ARBA00004328"/>
    </source>
</evidence>
<evidence type="ECO:0000256" key="11">
    <source>
        <dbReference type="SAM" id="MobiDB-lite"/>
    </source>
</evidence>
<dbReference type="Gene3D" id="6.10.250.630">
    <property type="match status" value="1"/>
</dbReference>
<evidence type="ECO:0000256" key="7">
    <source>
        <dbReference type="ARBA" id="ARBA00023081"/>
    </source>
</evidence>
<evidence type="ECO:0000256" key="8">
    <source>
        <dbReference type="ARBA" id="ARBA00023157"/>
    </source>
</evidence>
<dbReference type="InterPro" id="IPR004986">
    <property type="entry name" value="Caulimo_virion-assoc"/>
</dbReference>
<comment type="subcellular location">
    <subcellularLocation>
        <location evidence="2">Host cell junction</location>
        <location evidence="2">Host plasmodesma</location>
    </subcellularLocation>
    <subcellularLocation>
        <location evidence="1">Virion</location>
    </subcellularLocation>
</comment>
<dbReference type="Pfam" id="PF03310">
    <property type="entry name" value="Cauli_DNA-bind"/>
    <property type="match status" value="1"/>
</dbReference>
<keyword evidence="7" id="KW-1031">Host cell junction</keyword>
<proteinExistence type="inferred from homology"/>
<sequence length="128" mass="13984">MNLATIASEIEVVKTNQKTIESKIDQILAKIGSTPDDSSNLESVAAKIISDLTKEMKECHCNKEIVELLNKETAVVASPTKDSSKQVLSNPQYTFPNFDVGNDGMGSSTNPNALKWPPTEKPTPWPPR</sequence>
<keyword evidence="8" id="KW-1015">Disulfide bond</keyword>
<dbReference type="GO" id="GO:0003677">
    <property type="term" value="F:DNA binding"/>
    <property type="evidence" value="ECO:0007669"/>
    <property type="project" value="UniProtKB-KW"/>
</dbReference>
<name>A0A2Z6E9E4_CERV</name>
<comment type="similarity">
    <text evidence="3">Belongs to the caulimovirus ORF III family.</text>
</comment>
<evidence type="ECO:0000256" key="2">
    <source>
        <dbReference type="ARBA" id="ARBA00004621"/>
    </source>
</evidence>
<protein>
    <recommendedName>
        <fullName evidence="4">Virion-associated protein</fullName>
    </recommendedName>
    <alternativeName>
        <fullName evidence="10">Protein 3</fullName>
    </alternativeName>
</protein>
<dbReference type="GO" id="GO:0044219">
    <property type="term" value="C:host cell plasmodesma"/>
    <property type="evidence" value="ECO:0007669"/>
    <property type="project" value="UniProtKB-SubCell"/>
</dbReference>
<evidence type="ECO:0000256" key="6">
    <source>
        <dbReference type="ARBA" id="ARBA00023054"/>
    </source>
</evidence>
<evidence type="ECO:0000313" key="12">
    <source>
        <dbReference type="EMBL" id="BBD88601.1"/>
    </source>
</evidence>
<feature type="compositionally biased region" description="Pro residues" evidence="11">
    <location>
        <begin position="119"/>
        <end position="128"/>
    </location>
</feature>
<accession>A0A2Z6E9E4</accession>
<dbReference type="EMBL" id="LC381970">
    <property type="protein sequence ID" value="BBD88601.1"/>
    <property type="molecule type" value="Genomic_DNA"/>
</dbReference>
<reference evidence="12" key="1">
    <citation type="submission" date="2018-04" db="EMBL/GenBank/DDBJ databases">
        <title>First report of Carnation vein mottle virus Carnation etched ring virus in Dianthus chinensis in Korea.</title>
        <authorList>
            <person name="Yoon J.Y."/>
            <person name="Choi G.S."/>
            <person name="Kwon S.J."/>
            <person name="Cho I.S."/>
        </authorList>
    </citation>
    <scope>NUCLEOTIDE SEQUENCE</scope>
    <source>
        <strain evidence="12">CERV-DC</strain>
    </source>
</reference>